<evidence type="ECO:0000259" key="1">
    <source>
        <dbReference type="Pfam" id="PF12705"/>
    </source>
</evidence>
<protein>
    <submittedName>
        <fullName evidence="2">Double-strand break repair protein AddB</fullName>
    </submittedName>
</protein>
<dbReference type="Pfam" id="PF12705">
    <property type="entry name" value="PDDEXK_1"/>
    <property type="match status" value="1"/>
</dbReference>
<name>A0AB39KNV3_9CAUL</name>
<reference evidence="2" key="1">
    <citation type="submission" date="2024-06" db="EMBL/GenBank/DDBJ databases">
        <title>Caulobacter inopinatus, sp. nov.</title>
        <authorList>
            <person name="Donachie S.P."/>
        </authorList>
    </citation>
    <scope>NUCLEOTIDE SEQUENCE</scope>
    <source>
        <strain evidence="2">73W</strain>
    </source>
</reference>
<dbReference type="Gene3D" id="3.90.320.10">
    <property type="match status" value="1"/>
</dbReference>
<evidence type="ECO:0000313" key="2">
    <source>
        <dbReference type="EMBL" id="XDO95046.1"/>
    </source>
</evidence>
<dbReference type="RefSeq" id="WP_369057900.1">
    <property type="nucleotide sequence ID" value="NZ_CP158375.1"/>
</dbReference>
<feature type="domain" description="PD-(D/E)XK endonuclease-like" evidence="1">
    <location>
        <begin position="723"/>
        <end position="963"/>
    </location>
</feature>
<organism evidence="2">
    <name type="scientific">Caulobacter sp. 73W</name>
    <dbReference type="NCBI Taxonomy" id="3161137"/>
    <lineage>
        <taxon>Bacteria</taxon>
        <taxon>Pseudomonadati</taxon>
        <taxon>Pseudomonadota</taxon>
        <taxon>Alphaproteobacteria</taxon>
        <taxon>Caulobacterales</taxon>
        <taxon>Caulobacteraceae</taxon>
        <taxon>Caulobacter</taxon>
    </lineage>
</organism>
<sequence>MTPVFDTPGPRWFSIPAHRPFVEDLAAGLHARLSPLGPEALSQAVVLTPTRRGARALAEAFVAVSGGKALLLPQIRALGDLDEGEPPFEPGDLALDLPPAVSSWRRRFELARIAADHAHLLQRELDASGALEMADALAGFLDSAQIEEIAARGRLESLVDGDLAKHWQVSAKFLTAALDAWADRLRELDLIDVSERRVRLLRALGELWKAQPPQGVMIAAGSTGTAPATADLLAVIAGLPQGAVVLPGLDEGLAESAWADVGEQHPQGAMKRLLHRACADRDDVRPWTPEADSQGRWRRRLVNEALRPAEATADWLTQIARLRAEAPAGVDPFTEGLKGLSVAAARTEEEAALVCALLLREALETPGLTCALVTPDRELSRRVGARLARWGVAADDSAGADLAGYPVAVLADHVAALGADPLDPVRLLAVAKHPLVRLGLDEAKLADARRRLEGKGLRGPRPPSRERLFEKLKDEPDAADLARRLFAALDLASDVFAGGEASPPDAASALARAMEALADGPDGYGALWNGAGGEGLGGLLAALSGEGDGLPAATPAGFHDLLGRLIGGESVRTGGATHPRLRILGAIEARLVRADRLILAGLEEGVWPKAPPTDPFLSRPMRSALGLPPPERRVGLSAHDFAQAASAPEVVLVHSERRGGAPAVESRWLWRLRTLAKGAGATLPERHDVLEWARAIDAPKTYDPVKRPAPKPPVEHRPREMPVTRIEALTRDPYAVWARGILNLKRIDRPDEPVDVRARGTAIHRAFEQLVLKHPHPGPLPDDLAETFRTLYLDALRQEGMPDAALVREAALATEAAAWVADLEARRREHSARIVVEQSGKVVFPSALGDFTLTAKTDRIEVTADGVGHILDYKTGAAPTAKMVEAGFSPQLTLTAAILLRGGFEGIHDVAPGDLTYLRVTGRKPAGQEVTIAAAGGESLDAADAAFEGLRRLIDRYADPEQPYLSRVAPQFVKDHAGDYAHLARVFEWSTAGEDGGDE</sequence>
<dbReference type="InterPro" id="IPR011604">
    <property type="entry name" value="PDDEXK-like_dom_sf"/>
</dbReference>
<dbReference type="InterPro" id="IPR027417">
    <property type="entry name" value="P-loop_NTPase"/>
</dbReference>
<dbReference type="AlphaFoldDB" id="A0AB39KNV3"/>
<gene>
    <name evidence="2" type="primary">addB</name>
    <name evidence="2" type="ORF">ABOZ73_09395</name>
</gene>
<dbReference type="InterPro" id="IPR014153">
    <property type="entry name" value="Ds_break_AddB"/>
</dbReference>
<accession>A0AB39KNV3</accession>
<dbReference type="NCBIfam" id="TIGR02786">
    <property type="entry name" value="addB_alphas"/>
    <property type="match status" value="1"/>
</dbReference>
<proteinExistence type="predicted"/>
<dbReference type="SUPFAM" id="SSF52540">
    <property type="entry name" value="P-loop containing nucleoside triphosphate hydrolases"/>
    <property type="match status" value="1"/>
</dbReference>
<dbReference type="InterPro" id="IPR038726">
    <property type="entry name" value="PDDEXK_AddAB-type"/>
</dbReference>
<dbReference type="EMBL" id="CP158375">
    <property type="protein sequence ID" value="XDO95046.1"/>
    <property type="molecule type" value="Genomic_DNA"/>
</dbReference>